<dbReference type="Proteomes" id="UP000036987">
    <property type="component" value="Unassembled WGS sequence"/>
</dbReference>
<dbReference type="STRING" id="29655.A0A0K9PNU2"/>
<protein>
    <submittedName>
        <fullName evidence="7">U3 small nucleolar RNA-associated protein 25</fullName>
    </submittedName>
</protein>
<feature type="domain" description="UTP25 NTP hydrolase-like" evidence="6">
    <location>
        <begin position="255"/>
        <end position="535"/>
    </location>
</feature>
<dbReference type="InterPro" id="IPR010678">
    <property type="entry name" value="UTP25"/>
</dbReference>
<feature type="compositionally biased region" description="Polar residues" evidence="4">
    <location>
        <begin position="109"/>
        <end position="126"/>
    </location>
</feature>
<dbReference type="InterPro" id="IPR053940">
    <property type="entry name" value="UTP25_NTPase-like"/>
</dbReference>
<evidence type="ECO:0000313" key="7">
    <source>
        <dbReference type="EMBL" id="KMZ69897.1"/>
    </source>
</evidence>
<accession>A0A0K9PNU2</accession>
<dbReference type="GO" id="GO:0032040">
    <property type="term" value="C:small-subunit processome"/>
    <property type="evidence" value="ECO:0000318"/>
    <property type="project" value="GO_Central"/>
</dbReference>
<organism evidence="7 8">
    <name type="scientific">Zostera marina</name>
    <name type="common">Eelgrass</name>
    <dbReference type="NCBI Taxonomy" id="29655"/>
    <lineage>
        <taxon>Eukaryota</taxon>
        <taxon>Viridiplantae</taxon>
        <taxon>Streptophyta</taxon>
        <taxon>Embryophyta</taxon>
        <taxon>Tracheophyta</taxon>
        <taxon>Spermatophyta</taxon>
        <taxon>Magnoliopsida</taxon>
        <taxon>Liliopsida</taxon>
        <taxon>Zosteraceae</taxon>
        <taxon>Zostera</taxon>
    </lineage>
</organism>
<dbReference type="OrthoDB" id="10264378at2759"/>
<name>A0A0K9PNU2_ZOSMR</name>
<dbReference type="OMA" id="QNWAHLE"/>
<dbReference type="GO" id="GO:0019843">
    <property type="term" value="F:rRNA binding"/>
    <property type="evidence" value="ECO:0000318"/>
    <property type="project" value="GO_Central"/>
</dbReference>
<dbReference type="EMBL" id="LFYR01000740">
    <property type="protein sequence ID" value="KMZ69897.1"/>
    <property type="molecule type" value="Genomic_DNA"/>
</dbReference>
<evidence type="ECO:0000256" key="2">
    <source>
        <dbReference type="ARBA" id="ARBA00009223"/>
    </source>
</evidence>
<comment type="caution">
    <text evidence="7">The sequence shown here is derived from an EMBL/GenBank/DDBJ whole genome shotgun (WGS) entry which is preliminary data.</text>
</comment>
<evidence type="ECO:0000256" key="4">
    <source>
        <dbReference type="SAM" id="MobiDB-lite"/>
    </source>
</evidence>
<feature type="region of interest" description="Disordered" evidence="4">
    <location>
        <begin position="106"/>
        <end position="126"/>
    </location>
</feature>
<dbReference type="GO" id="GO:0000462">
    <property type="term" value="P:maturation of SSU-rRNA from tricistronic rRNA transcript (SSU-rRNA, 5.8S rRNA, LSU-rRNA)"/>
    <property type="evidence" value="ECO:0000318"/>
    <property type="project" value="GO_Central"/>
</dbReference>
<evidence type="ECO:0000259" key="6">
    <source>
        <dbReference type="Pfam" id="PF22916"/>
    </source>
</evidence>
<dbReference type="Pfam" id="PF22916">
    <property type="entry name" value="UTP25_NTPase-like"/>
    <property type="match status" value="1"/>
</dbReference>
<gene>
    <name evidence="7" type="ORF">ZOSMA_203G00190</name>
</gene>
<feature type="compositionally biased region" description="Basic and acidic residues" evidence="4">
    <location>
        <begin position="1"/>
        <end position="22"/>
    </location>
</feature>
<reference evidence="8" key="1">
    <citation type="journal article" date="2016" name="Nature">
        <title>The genome of the seagrass Zostera marina reveals angiosperm adaptation to the sea.</title>
        <authorList>
            <person name="Olsen J.L."/>
            <person name="Rouze P."/>
            <person name="Verhelst B."/>
            <person name="Lin Y.-C."/>
            <person name="Bayer T."/>
            <person name="Collen J."/>
            <person name="Dattolo E."/>
            <person name="De Paoli E."/>
            <person name="Dittami S."/>
            <person name="Maumus F."/>
            <person name="Michel G."/>
            <person name="Kersting A."/>
            <person name="Lauritano C."/>
            <person name="Lohaus R."/>
            <person name="Toepel M."/>
            <person name="Tonon T."/>
            <person name="Vanneste K."/>
            <person name="Amirebrahimi M."/>
            <person name="Brakel J."/>
            <person name="Bostroem C."/>
            <person name="Chovatia M."/>
            <person name="Grimwood J."/>
            <person name="Jenkins J.W."/>
            <person name="Jueterbock A."/>
            <person name="Mraz A."/>
            <person name="Stam W.T."/>
            <person name="Tice H."/>
            <person name="Bornberg-Bauer E."/>
            <person name="Green P.J."/>
            <person name="Pearson G.A."/>
            <person name="Procaccini G."/>
            <person name="Duarte C.M."/>
            <person name="Schmutz J."/>
            <person name="Reusch T.B.H."/>
            <person name="Van de Peer Y."/>
        </authorList>
    </citation>
    <scope>NUCLEOTIDE SEQUENCE [LARGE SCALE GENOMIC DNA]</scope>
    <source>
        <strain evidence="8">cv. Finnish</strain>
    </source>
</reference>
<keyword evidence="3" id="KW-0539">Nucleus</keyword>
<dbReference type="GO" id="GO:0005730">
    <property type="term" value="C:nucleolus"/>
    <property type="evidence" value="ECO:0000318"/>
    <property type="project" value="GO_Central"/>
</dbReference>
<comment type="similarity">
    <text evidence="2">Belongs to the UTP25 family.</text>
</comment>
<sequence>MPFKKELDNNPRKRHQSFEKPRRNQSPSSSETSSDEPSSTIIAQESLYNQESCFEHLLSALGSSDEPYAQAYKRRMHITNVVESINESEEAEITESSVFCHIEDLDADSGTTSSDRGQTEGNSPSQLIEDRLEDILEPSDSYIENSTENNEAVTLNYSINKSNFHCHLNHVLTKTEVDELMRKIWKYKWEMPIFYSSTSKWKGTVECFQEDDGNDIYYGLKVKLYNNWLDLYKESGGDDFSSSRQRHFFSIFNTYLDVMHCNKKGFYAKGGDEDSSIMDAYIMHILNHVYRTRTLVTKNDAKLSKNQEQTEMLHGGAFLDRGFTRPKALILLPFRSIAFHVVKRLIQLTPSSNRANVENFDRFSKEFGAANEKDEGDNEVLPNGAKPADFKLLFSGNISQEFMIGIKFTKKNIKLYNDFYSSDLIVASPVQLVQEIGKAEAEKGKDVDYLSSIELLIIDHADIITMQNWSHLNSVLEKMNEIPSEQHISDVMRIRPWYLDGHVRFYRQTILLGSFQNQDINATFNNLCLNYKGKIKSVSDHKGVLPKILLPMRQVFKRLNSSIVDADEDRFSHFSKEIFPKIKDSLEGGIMIFISCYFQFLRIRNFLRAQNASFCLLGEYTKQADISRARGWFFDGKKKIMLYTERAHFYHRYKIRGIRNLIFYSLPERKEFYPEVLNMVDGAKSMSCSVIFSQLDTMRLERIVGSTSSKKMLTSDKDIFVFC</sequence>
<evidence type="ECO:0000256" key="1">
    <source>
        <dbReference type="ARBA" id="ARBA00004604"/>
    </source>
</evidence>
<feature type="compositionally biased region" description="Low complexity" evidence="4">
    <location>
        <begin position="26"/>
        <end position="39"/>
    </location>
</feature>
<proteinExistence type="inferred from homology"/>
<feature type="region of interest" description="Disordered" evidence="4">
    <location>
        <begin position="1"/>
        <end position="39"/>
    </location>
</feature>
<dbReference type="PANTHER" id="PTHR12933">
    <property type="entry name" value="ORF PROTEIN-RELATED"/>
    <property type="match status" value="1"/>
</dbReference>
<evidence type="ECO:0000313" key="8">
    <source>
        <dbReference type="Proteomes" id="UP000036987"/>
    </source>
</evidence>
<dbReference type="InterPro" id="IPR027417">
    <property type="entry name" value="P-loop_NTPase"/>
</dbReference>
<feature type="domain" description="UTP25 C-terminal" evidence="5">
    <location>
        <begin position="546"/>
        <end position="722"/>
    </location>
</feature>
<evidence type="ECO:0000256" key="3">
    <source>
        <dbReference type="ARBA" id="ARBA00023242"/>
    </source>
</evidence>
<dbReference type="InterPro" id="IPR053939">
    <property type="entry name" value="UTP25_C"/>
</dbReference>
<evidence type="ECO:0000259" key="5">
    <source>
        <dbReference type="Pfam" id="PF06862"/>
    </source>
</evidence>
<comment type="subcellular location">
    <subcellularLocation>
        <location evidence="1">Nucleus</location>
        <location evidence="1">Nucleolus</location>
    </subcellularLocation>
</comment>
<dbReference type="PANTHER" id="PTHR12933:SF0">
    <property type="entry name" value="U3 SMALL NUCLEOLAR RNA-ASSOCIATED PROTEIN 25 HOMOLOG"/>
    <property type="match status" value="1"/>
</dbReference>
<dbReference type="Gene3D" id="3.40.50.300">
    <property type="entry name" value="P-loop containing nucleotide triphosphate hydrolases"/>
    <property type="match status" value="1"/>
</dbReference>
<dbReference type="AlphaFoldDB" id="A0A0K9PNU2"/>
<dbReference type="Pfam" id="PF06862">
    <property type="entry name" value="Utp25_C"/>
    <property type="match status" value="1"/>
</dbReference>
<keyword evidence="8" id="KW-1185">Reference proteome</keyword>
<dbReference type="GO" id="GO:0034511">
    <property type="term" value="F:U3 snoRNA binding"/>
    <property type="evidence" value="ECO:0000318"/>
    <property type="project" value="GO_Central"/>
</dbReference>